<comment type="subcellular location">
    <subcellularLocation>
        <location evidence="2">Cell inner membrane</location>
    </subcellularLocation>
    <subcellularLocation>
        <location evidence="1 11">Cell membrane</location>
        <topology evidence="1 11">Peripheral membrane protein</topology>
    </subcellularLocation>
</comment>
<dbReference type="CDD" id="cd03216">
    <property type="entry name" value="ABC_Carb_Monos_I"/>
    <property type="match status" value="1"/>
</dbReference>
<sequence>MEKEKDLLQMVNIEKNFPGVKALKGVNLNVGYGEVHALVGENGAGKSTLMKCLIGLYPVSSGDIYFAGKKIEHYSTAQALTMGISMIHQELSPVLYRPIMENLWLGREPLNRFGLVDHQEMYNKSLRVLQEIELDEDPRTLMVNLTVAKMQMVEIAKAISYDAKLIIMDEPSSALTEHEEQQLFKIIRKLKKQGTSIIYISHRLAEIFEIADKVTVFRDGKNVGTEAIDQLTMDQIITMMIGRTMDEMYPKIPCTIGETILEVKNLSHKKYFHNISFEVRKGEIFGIAGLVGAGRTEVIETIFGMRPKISGEIWINGKLAEINSPMDGIANKMGFLTEDRRATGIFAVLGVDSNIAIPNYDQFLSKIGLVDDRAVTKGCNEFVEKIQIKTPSLKQAIQNLSGGNQQKVLMARWLMTGPDILFLDEPTRGIDVGAKAEIYKLITMLASEGKCIVMVSSELPEILGMSDRIMVMHEGKMTGLLENSSDLTQDTIMRYATGTQDDF</sequence>
<dbReference type="Pfam" id="PF00005">
    <property type="entry name" value="ABC_tran"/>
    <property type="match status" value="2"/>
</dbReference>
<dbReference type="GO" id="GO:0016887">
    <property type="term" value="F:ATP hydrolysis activity"/>
    <property type="evidence" value="ECO:0007669"/>
    <property type="project" value="InterPro"/>
</dbReference>
<dbReference type="PANTHER" id="PTHR43790">
    <property type="entry name" value="CARBOHYDRATE TRANSPORT ATP-BINDING PROTEIN MG119-RELATED"/>
    <property type="match status" value="1"/>
</dbReference>
<evidence type="ECO:0000256" key="9">
    <source>
        <dbReference type="ARBA" id="ARBA00022967"/>
    </source>
</evidence>
<keyword evidence="8 11" id="KW-0067">ATP-binding</keyword>
<dbReference type="EC" id="7.5.2.11" evidence="11"/>
<organism evidence="13">
    <name type="scientific">Flexilinea flocculi</name>
    <dbReference type="NCBI Taxonomy" id="1678840"/>
    <lineage>
        <taxon>Bacteria</taxon>
        <taxon>Bacillati</taxon>
        <taxon>Chloroflexota</taxon>
        <taxon>Anaerolineae</taxon>
        <taxon>Anaerolineales</taxon>
        <taxon>Anaerolineaceae</taxon>
        <taxon>Flexilinea</taxon>
    </lineage>
</organism>
<dbReference type="RefSeq" id="WP_062283144.1">
    <property type="nucleotide sequence ID" value="NZ_DF968181.1"/>
</dbReference>
<evidence type="ECO:0000256" key="1">
    <source>
        <dbReference type="ARBA" id="ARBA00004202"/>
    </source>
</evidence>
<dbReference type="PANTHER" id="PTHR43790:SF7">
    <property type="entry name" value="GALACTOSE_METHYL GALACTOSIDE IMPORT ATP-BINDING PROTEIN MGLA"/>
    <property type="match status" value="1"/>
</dbReference>
<keyword evidence="7 11" id="KW-0547">Nucleotide-binding</keyword>
<dbReference type="PROSITE" id="PS50893">
    <property type="entry name" value="ABC_TRANSPORTER_2"/>
    <property type="match status" value="2"/>
</dbReference>
<feature type="domain" description="ABC transporter" evidence="12">
    <location>
        <begin position="255"/>
        <end position="499"/>
    </location>
</feature>
<evidence type="ECO:0000256" key="6">
    <source>
        <dbReference type="ARBA" id="ARBA00022737"/>
    </source>
</evidence>
<dbReference type="GO" id="GO:0005886">
    <property type="term" value="C:plasma membrane"/>
    <property type="evidence" value="ECO:0007669"/>
    <property type="project" value="UniProtKB-SubCell"/>
</dbReference>
<dbReference type="InterPro" id="IPR003439">
    <property type="entry name" value="ABC_transporter-like_ATP-bd"/>
</dbReference>
<dbReference type="GO" id="GO:0005524">
    <property type="term" value="F:ATP binding"/>
    <property type="evidence" value="ECO:0007669"/>
    <property type="project" value="UniProtKB-UniRule"/>
</dbReference>
<keyword evidence="3 11" id="KW-0813">Transport</keyword>
<comment type="similarity">
    <text evidence="11">Belongs to the ABC transporter superfamily.</text>
</comment>
<dbReference type="FunFam" id="3.40.50.300:FF:000127">
    <property type="entry name" value="Ribose import ATP-binding protein RbsA"/>
    <property type="match status" value="1"/>
</dbReference>
<evidence type="ECO:0000313" key="13">
    <source>
        <dbReference type="EMBL" id="GAP41600.1"/>
    </source>
</evidence>
<evidence type="ECO:0000256" key="7">
    <source>
        <dbReference type="ARBA" id="ARBA00022741"/>
    </source>
</evidence>
<evidence type="ECO:0000256" key="5">
    <source>
        <dbReference type="ARBA" id="ARBA00022597"/>
    </source>
</evidence>
<evidence type="ECO:0000256" key="8">
    <source>
        <dbReference type="ARBA" id="ARBA00022840"/>
    </source>
</evidence>
<dbReference type="InterPro" id="IPR050107">
    <property type="entry name" value="ABC_carbohydrate_import_ATPase"/>
</dbReference>
<evidence type="ECO:0000256" key="4">
    <source>
        <dbReference type="ARBA" id="ARBA00022475"/>
    </source>
</evidence>
<dbReference type="SMART" id="SM00382">
    <property type="entry name" value="AAA"/>
    <property type="match status" value="2"/>
</dbReference>
<protein>
    <recommendedName>
        <fullName evidence="11">Ribose/galactose/methyl galactoside import ATP-binding protein</fullName>
        <ecNumber evidence="11">7.5.2.11</ecNumber>
    </recommendedName>
</protein>
<keyword evidence="5 11" id="KW-0762">Sugar transport</keyword>
<comment type="function">
    <text evidence="11">Part of an ABC transporter complex involved in carbohydrate import. Could be involved in ribose, galactose and/or methyl galactoside import. Responsible for energy coupling to the transport system.</text>
</comment>
<keyword evidence="9 11" id="KW-1278">Translocase</keyword>
<keyword evidence="14" id="KW-1185">Reference proteome</keyword>
<accession>A0A0S7BXZ0</accession>
<dbReference type="InterPro" id="IPR017871">
    <property type="entry name" value="ABC_transporter-like_CS"/>
</dbReference>
<evidence type="ECO:0000259" key="12">
    <source>
        <dbReference type="PROSITE" id="PS50893"/>
    </source>
</evidence>
<dbReference type="SUPFAM" id="SSF52540">
    <property type="entry name" value="P-loop containing nucleoside triphosphate hydrolases"/>
    <property type="match status" value="2"/>
</dbReference>
<keyword evidence="6" id="KW-0677">Repeat</keyword>
<dbReference type="InterPro" id="IPR027417">
    <property type="entry name" value="P-loop_NTPase"/>
</dbReference>
<dbReference type="PROSITE" id="PS00211">
    <property type="entry name" value="ABC_TRANSPORTER_1"/>
    <property type="match status" value="1"/>
</dbReference>
<reference evidence="13" key="1">
    <citation type="journal article" date="2015" name="Genome Announc.">
        <title>Draft Genome Sequence of Anaerolineae Strain TC1, a Novel Isolate from a Methanogenic Wastewater Treatment System.</title>
        <authorList>
            <person name="Matsuura N."/>
            <person name="Tourlousse D.M."/>
            <person name="Sun L."/>
            <person name="Toyonaga M."/>
            <person name="Kuroda K."/>
            <person name="Ohashi A."/>
            <person name="Cruz R."/>
            <person name="Yamaguchi T."/>
            <person name="Sekiguchi Y."/>
        </authorList>
    </citation>
    <scope>NUCLEOTIDE SEQUENCE [LARGE SCALE GENOMIC DNA]</scope>
    <source>
        <strain evidence="13">TC1</strain>
    </source>
</reference>
<evidence type="ECO:0000256" key="11">
    <source>
        <dbReference type="RuleBase" id="RU367029"/>
    </source>
</evidence>
<dbReference type="Proteomes" id="UP000053370">
    <property type="component" value="Unassembled WGS sequence"/>
</dbReference>
<dbReference type="EMBL" id="DF968181">
    <property type="protein sequence ID" value="GAP41600.1"/>
    <property type="molecule type" value="Genomic_DNA"/>
</dbReference>
<dbReference type="FunFam" id="3.40.50.300:FF:000126">
    <property type="entry name" value="Galactose/methyl galactoside import ATP-binding protein MglA"/>
    <property type="match status" value="1"/>
</dbReference>
<evidence type="ECO:0000256" key="10">
    <source>
        <dbReference type="ARBA" id="ARBA00023136"/>
    </source>
</evidence>
<dbReference type="GO" id="GO:0015749">
    <property type="term" value="P:monosaccharide transmembrane transport"/>
    <property type="evidence" value="ECO:0007669"/>
    <property type="project" value="UniProtKB-ARBA"/>
</dbReference>
<proteinExistence type="inferred from homology"/>
<evidence type="ECO:0000256" key="3">
    <source>
        <dbReference type="ARBA" id="ARBA00022448"/>
    </source>
</evidence>
<evidence type="ECO:0000256" key="2">
    <source>
        <dbReference type="ARBA" id="ARBA00004533"/>
    </source>
</evidence>
<dbReference type="CDD" id="cd03215">
    <property type="entry name" value="ABC_Carb_Monos_II"/>
    <property type="match status" value="1"/>
</dbReference>
<gene>
    <name evidence="13" type="ORF">ATC1_131592</name>
</gene>
<dbReference type="GO" id="GO:0043211">
    <property type="term" value="F:ABC-type carbohydrate transporter activity"/>
    <property type="evidence" value="ECO:0007669"/>
    <property type="project" value="UniProtKB-UniRule"/>
</dbReference>
<dbReference type="InterPro" id="IPR003593">
    <property type="entry name" value="AAA+_ATPase"/>
</dbReference>
<dbReference type="STRING" id="1678840.ATC1_131592"/>
<comment type="catalytic activity">
    <reaction evidence="11">
        <text>D-galactose(out) + ATP + H2O = D-galactose(in) + ADP + phosphate + H(+)</text>
        <dbReference type="Rhea" id="RHEA:60156"/>
        <dbReference type="ChEBI" id="CHEBI:4139"/>
        <dbReference type="ChEBI" id="CHEBI:15377"/>
        <dbReference type="ChEBI" id="CHEBI:15378"/>
        <dbReference type="ChEBI" id="CHEBI:30616"/>
        <dbReference type="ChEBI" id="CHEBI:43474"/>
        <dbReference type="ChEBI" id="CHEBI:456216"/>
        <dbReference type="EC" id="7.5.2.11"/>
    </reaction>
</comment>
<feature type="domain" description="ABC transporter" evidence="12">
    <location>
        <begin position="8"/>
        <end position="244"/>
    </location>
</feature>
<dbReference type="AlphaFoldDB" id="A0A0S7BXZ0"/>
<keyword evidence="4 11" id="KW-1003">Cell membrane</keyword>
<dbReference type="Gene3D" id="3.40.50.300">
    <property type="entry name" value="P-loop containing nucleotide triphosphate hydrolases"/>
    <property type="match status" value="2"/>
</dbReference>
<keyword evidence="10 11" id="KW-0472">Membrane</keyword>
<dbReference type="PATRIC" id="fig|1678840.3.peg.3082"/>
<evidence type="ECO:0000313" key="14">
    <source>
        <dbReference type="Proteomes" id="UP000053370"/>
    </source>
</evidence>
<dbReference type="OrthoDB" id="9771863at2"/>
<name>A0A0S7BXZ0_9CHLR</name>